<protein>
    <submittedName>
        <fullName evidence="2">DUF1453 domain-containing protein</fullName>
    </submittedName>
</protein>
<dbReference type="PANTHER" id="PTHR39164">
    <property type="entry name" value="PROTEIN CCDC"/>
    <property type="match status" value="1"/>
</dbReference>
<evidence type="ECO:0000256" key="1">
    <source>
        <dbReference type="SAM" id="Phobius"/>
    </source>
</evidence>
<accession>A0A2J9WXI3</accession>
<feature type="transmembrane region" description="Helical" evidence="1">
    <location>
        <begin position="36"/>
        <end position="56"/>
    </location>
</feature>
<evidence type="ECO:0000313" key="2">
    <source>
        <dbReference type="EMBL" id="PNN21247.1"/>
    </source>
</evidence>
<comment type="caution">
    <text evidence="2">The sequence shown here is derived from an EMBL/GenBank/DDBJ whole genome shotgun (WGS) entry which is preliminary data.</text>
</comment>
<dbReference type="Pfam" id="PF07301">
    <property type="entry name" value="DUF1453"/>
    <property type="match status" value="1"/>
</dbReference>
<organism evidence="2 3">
    <name type="scientific">Staphylococcus haemolyticus</name>
    <dbReference type="NCBI Taxonomy" id="1283"/>
    <lineage>
        <taxon>Bacteria</taxon>
        <taxon>Bacillati</taxon>
        <taxon>Bacillota</taxon>
        <taxon>Bacilli</taxon>
        <taxon>Bacillales</taxon>
        <taxon>Staphylococcaceae</taxon>
        <taxon>Staphylococcus</taxon>
    </lineage>
</organism>
<feature type="transmembrane region" description="Helical" evidence="1">
    <location>
        <begin position="62"/>
        <end position="84"/>
    </location>
</feature>
<proteinExistence type="predicted"/>
<feature type="transmembrane region" description="Helical" evidence="1">
    <location>
        <begin position="96"/>
        <end position="115"/>
    </location>
</feature>
<dbReference type="InterPro" id="IPR031306">
    <property type="entry name" value="CcdC"/>
</dbReference>
<feature type="transmembrane region" description="Helical" evidence="1">
    <location>
        <begin position="127"/>
        <end position="147"/>
    </location>
</feature>
<dbReference type="PIRSF" id="PIRSF021441">
    <property type="entry name" value="DUF1453"/>
    <property type="match status" value="1"/>
</dbReference>
<keyword evidence="1" id="KW-0472">Membrane</keyword>
<sequence length="156" mass="17981">MLAYLIFSVVFALFMGIVVIFIRMKAQNFPVNEKKIILPPFFMATGALMYVIPYFRLTGTEILESIILGVLFSTVLIWTSHFEVHGTEIYMKRSKAFPIILISLLIIRTLIKIFISSKIDPGEIGGMFFLLAFSMIVPWRLAMLYKYKKLKRSTVK</sequence>
<dbReference type="InterPro" id="IPR058247">
    <property type="entry name" value="DUF1453"/>
</dbReference>
<dbReference type="PANTHER" id="PTHR39164:SF1">
    <property type="entry name" value="PROTEIN CCDC"/>
    <property type="match status" value="1"/>
</dbReference>
<reference evidence="2 3" key="1">
    <citation type="submission" date="2017-12" db="EMBL/GenBank/DDBJ databases">
        <title>FDA dAtabase for Regulatory Grade micrObial Sequences (FDA-ARGOS): Supporting development and validation of Infectious Disease Dx tests.</title>
        <authorList>
            <person name="Hoffmann M."/>
            <person name="Allard M."/>
            <person name="Evans P."/>
            <person name="Brown E."/>
            <person name="Tallon L."/>
            <person name="Sadzewicz L."/>
            <person name="Sengamalay N."/>
            <person name="Ott S."/>
            <person name="Godinez A."/>
            <person name="Nagaraj S."/>
            <person name="Vavikolanu K."/>
            <person name="Aluvathingal J."/>
            <person name="Nadendla S."/>
            <person name="Sichtig H."/>
        </authorList>
    </citation>
    <scope>NUCLEOTIDE SEQUENCE [LARGE SCALE GENOMIC DNA]</scope>
    <source>
        <strain evidence="2 3">FDAARGOS_148</strain>
    </source>
</reference>
<dbReference type="AlphaFoldDB" id="A0A2J9WXI3"/>
<name>A0A2J9WXI3_STAHA</name>
<evidence type="ECO:0000313" key="3">
    <source>
        <dbReference type="Proteomes" id="UP000053523"/>
    </source>
</evidence>
<keyword evidence="1" id="KW-0812">Transmembrane</keyword>
<dbReference type="Proteomes" id="UP000053523">
    <property type="component" value="Unassembled WGS sequence"/>
</dbReference>
<keyword evidence="1" id="KW-1133">Transmembrane helix</keyword>
<gene>
    <name evidence="2" type="ORF">AL503_010900</name>
</gene>
<feature type="transmembrane region" description="Helical" evidence="1">
    <location>
        <begin position="6"/>
        <end position="24"/>
    </location>
</feature>
<dbReference type="EMBL" id="LORN02000015">
    <property type="protein sequence ID" value="PNN21247.1"/>
    <property type="molecule type" value="Genomic_DNA"/>
</dbReference>